<dbReference type="Proteomes" id="UP000664056">
    <property type="component" value="Unassembled WGS sequence"/>
</dbReference>
<comment type="similarity">
    <text evidence="2 6">Belongs to the flagella basal body rod proteins family.</text>
</comment>
<reference evidence="10" key="2">
    <citation type="journal article" date="2018" name="Genome Biol.">
        <title>SKESA: strategic k-mer extension for scrupulous assemblies.</title>
        <authorList>
            <person name="Souvorov A."/>
            <person name="Agarwala R."/>
            <person name="Lipman D.J."/>
        </authorList>
    </citation>
    <scope>NUCLEOTIDE SEQUENCE</scope>
    <source>
        <strain evidence="10">BCW_3452</strain>
    </source>
</reference>
<dbReference type="PANTHER" id="PTHR30435:SF18">
    <property type="entry name" value="FLAGELLAR BASAL-BODY ROD PROTEIN FLGF"/>
    <property type="match status" value="1"/>
</dbReference>
<comment type="subunit">
    <text evidence="4 6">The basal body constitutes a major portion of the flagellar organelle and consists of five rings (E,L,P,S, and M) mounted on a central rod. The rod consists of about 26 subunits of FlgG in the distal portion, and FlgB, FlgC and FlgF are thought to build up the proximal portion of the rod with about 6 subunits each.</text>
</comment>
<dbReference type="InterPro" id="IPR053967">
    <property type="entry name" value="LlgE_F_G-like_D1"/>
</dbReference>
<sequence>MDRALFLAMSGAKQNMQALQLRANNLANVSTTGFRADLAQARSMQAYGDGLPTRVFSMTERPGHNFAQGSVITTGRELDITIEGNGWIGVMDKLGKEGLTRNGNLKVDQNGLLSNASGHLVLGEGGAPITIPLPVSKIEIGRDGTISVLPQGAPAEEMEEIDRIKLVKTNDSALFKDTNGLFRHKEPNQPYEADPTVQIMTGAIEGSNVNAVGEMTALIDLQRQFEMQVKMMSTAEEMDKSSDSLLRMS</sequence>
<keyword evidence="13" id="KW-1185">Reference proteome</keyword>
<reference evidence="11" key="4">
    <citation type="submission" date="2021-03" db="EMBL/GenBank/DDBJ databases">
        <title>Study of the foodborne Vibrio vulnificus isolates from China.</title>
        <authorList>
            <person name="Zheng Z."/>
            <person name="Ye L."/>
        </authorList>
    </citation>
    <scope>NUCLEOTIDE SEQUENCE</scope>
    <source>
        <strain evidence="11">Vv1582</strain>
    </source>
</reference>
<accession>A0A087IGT2</accession>
<evidence type="ECO:0000259" key="9">
    <source>
        <dbReference type="Pfam" id="PF22692"/>
    </source>
</evidence>
<evidence type="ECO:0000259" key="7">
    <source>
        <dbReference type="Pfam" id="PF00460"/>
    </source>
</evidence>
<dbReference type="PANTHER" id="PTHR30435">
    <property type="entry name" value="FLAGELLAR PROTEIN"/>
    <property type="match status" value="1"/>
</dbReference>
<reference evidence="10" key="3">
    <citation type="submission" date="2019-01" db="EMBL/GenBank/DDBJ databases">
        <authorList>
            <consortium name="NCBI Pathogen Detection Project"/>
        </authorList>
    </citation>
    <scope>NUCLEOTIDE SEQUENCE</scope>
    <source>
        <strain evidence="10">BCW_3452</strain>
    </source>
</reference>
<dbReference type="SUPFAM" id="SSF117143">
    <property type="entry name" value="Flagellar hook protein flgE"/>
    <property type="match status" value="1"/>
</dbReference>
<dbReference type="InterPro" id="IPR037925">
    <property type="entry name" value="FlgE/F/G-like"/>
</dbReference>
<evidence type="ECO:0000256" key="2">
    <source>
        <dbReference type="ARBA" id="ARBA00009677"/>
    </source>
</evidence>
<dbReference type="EMBL" id="DACRBY010000058">
    <property type="protein sequence ID" value="HAS8542865.1"/>
    <property type="molecule type" value="Genomic_DNA"/>
</dbReference>
<dbReference type="NCBIfam" id="NF009280">
    <property type="entry name" value="PRK12640.1"/>
    <property type="match status" value="1"/>
</dbReference>
<keyword evidence="10" id="KW-0969">Cilium</keyword>
<dbReference type="InterPro" id="IPR012836">
    <property type="entry name" value="FlgF"/>
</dbReference>
<dbReference type="OrthoDB" id="9804559at2"/>
<evidence type="ECO:0000256" key="3">
    <source>
        <dbReference type="ARBA" id="ARBA00023143"/>
    </source>
</evidence>
<keyword evidence="10" id="KW-0966">Cell projection</keyword>
<evidence type="ECO:0000256" key="1">
    <source>
        <dbReference type="ARBA" id="ARBA00004117"/>
    </source>
</evidence>
<dbReference type="NCBIfam" id="TIGR03506">
    <property type="entry name" value="FlgEFG_subfam"/>
    <property type="match status" value="1"/>
</dbReference>
<comment type="caution">
    <text evidence="10">The sequence shown here is derived from an EMBL/GenBank/DDBJ whole genome shotgun (WGS) entry which is preliminary data.</text>
</comment>
<keyword evidence="10" id="KW-0282">Flagellum</keyword>
<evidence type="ECO:0000256" key="4">
    <source>
        <dbReference type="ARBA" id="ARBA00038560"/>
    </source>
</evidence>
<dbReference type="Pfam" id="PF06429">
    <property type="entry name" value="Flg_bbr_C"/>
    <property type="match status" value="1"/>
</dbReference>
<dbReference type="InterPro" id="IPR001444">
    <property type="entry name" value="Flag_bb_rod_N"/>
</dbReference>
<dbReference type="GeneID" id="93894553"/>
<protein>
    <recommendedName>
        <fullName evidence="5 6">Flagellar basal-body rod protein FlgF</fullName>
    </recommendedName>
</protein>
<evidence type="ECO:0000259" key="8">
    <source>
        <dbReference type="Pfam" id="PF06429"/>
    </source>
</evidence>
<dbReference type="EMBL" id="LOSH02000004">
    <property type="protein sequence ID" value="PNM68489.1"/>
    <property type="molecule type" value="Genomic_DNA"/>
</dbReference>
<dbReference type="GO" id="GO:0071978">
    <property type="term" value="P:bacterial-type flagellum-dependent swarming motility"/>
    <property type="evidence" value="ECO:0007669"/>
    <property type="project" value="TreeGrafter"/>
</dbReference>
<dbReference type="InterPro" id="IPR010930">
    <property type="entry name" value="Flg_bb/hook_C_dom"/>
</dbReference>
<dbReference type="Proteomes" id="UP000863257">
    <property type="component" value="Unassembled WGS sequence"/>
</dbReference>
<gene>
    <name evidence="10" type="primary">flgF</name>
    <name evidence="12" type="ORF">AL548_020710</name>
    <name evidence="10" type="ORF">I7730_24115</name>
    <name evidence="11" type="ORF">J0J18_21150</name>
</gene>
<dbReference type="GO" id="GO:0030694">
    <property type="term" value="C:bacterial-type flagellum basal body, rod"/>
    <property type="evidence" value="ECO:0007669"/>
    <property type="project" value="UniProtKB-UniRule"/>
</dbReference>
<feature type="domain" description="Flagellar hook protein FlgE/F/G-like D1" evidence="9">
    <location>
        <begin position="82"/>
        <end position="148"/>
    </location>
</feature>
<feature type="domain" description="Flagellar basal-body/hook protein C-terminal" evidence="8">
    <location>
        <begin position="201"/>
        <end position="244"/>
    </location>
</feature>
<organism evidence="10">
    <name type="scientific">Vibrio vulnificus</name>
    <dbReference type="NCBI Taxonomy" id="672"/>
    <lineage>
        <taxon>Bacteria</taxon>
        <taxon>Pseudomonadati</taxon>
        <taxon>Pseudomonadota</taxon>
        <taxon>Gammaproteobacteria</taxon>
        <taxon>Vibrionales</taxon>
        <taxon>Vibrionaceae</taxon>
        <taxon>Vibrio</taxon>
    </lineage>
</organism>
<evidence type="ECO:0000313" key="10">
    <source>
        <dbReference type="EMBL" id="HAS8542865.1"/>
    </source>
</evidence>
<comment type="subcellular location">
    <subcellularLocation>
        <location evidence="1 6">Bacterial flagellum basal body</location>
    </subcellularLocation>
</comment>
<dbReference type="Pfam" id="PF22692">
    <property type="entry name" value="LlgE_F_G_D1"/>
    <property type="match status" value="1"/>
</dbReference>
<dbReference type="EMBL" id="JAFKOQ010000024">
    <property type="protein sequence ID" value="MBN8124243.1"/>
    <property type="molecule type" value="Genomic_DNA"/>
</dbReference>
<dbReference type="InterPro" id="IPR020013">
    <property type="entry name" value="Flagellar_FlgE/F/G"/>
</dbReference>
<evidence type="ECO:0000313" key="12">
    <source>
        <dbReference type="EMBL" id="PNM68489.1"/>
    </source>
</evidence>
<reference evidence="12 13" key="1">
    <citation type="submission" date="2017-12" db="EMBL/GenBank/DDBJ databases">
        <title>FDA dAtabase for Regulatory Grade micrObial Sequences (FDA-ARGOS): Supporting development and validation of Infectious Disease Dx tests.</title>
        <authorList>
            <person name="Hoffmann M."/>
            <person name="Allard M."/>
            <person name="Evans P."/>
            <person name="Brown E."/>
            <person name="Tallon L.J."/>
            <person name="Sadzewicz L."/>
            <person name="Sengamalay N."/>
            <person name="Ott S."/>
            <person name="Godinez A."/>
            <person name="Nagaraj S."/>
            <person name="Vavikolanu K."/>
            <person name="Aluvathingal J."/>
            <person name="Nadendla S."/>
            <person name="Hobson J."/>
            <person name="Sichtig H."/>
        </authorList>
    </citation>
    <scope>NUCLEOTIDE SEQUENCE [LARGE SCALE GENOMIC DNA]</scope>
    <source>
        <strain evidence="13">ATCC 29307</strain>
        <strain evidence="12">FDAARGOS_118</strain>
    </source>
</reference>
<dbReference type="RefSeq" id="WP_017420926.1">
    <property type="nucleotide sequence ID" value="NZ_CP014636.1"/>
</dbReference>
<evidence type="ECO:0000313" key="13">
    <source>
        <dbReference type="Proteomes" id="UP000054370"/>
    </source>
</evidence>
<dbReference type="Proteomes" id="UP000054370">
    <property type="component" value="Unassembled WGS sequence"/>
</dbReference>
<name>A0A087IGT2_VIBVL</name>
<dbReference type="AlphaFoldDB" id="A0A087IGT2"/>
<evidence type="ECO:0000256" key="6">
    <source>
        <dbReference type="RuleBase" id="RU362116"/>
    </source>
</evidence>
<keyword evidence="3 6" id="KW-0975">Bacterial flagellum</keyword>
<dbReference type="NCBIfam" id="TIGR02490">
    <property type="entry name" value="flgF"/>
    <property type="match status" value="1"/>
</dbReference>
<evidence type="ECO:0000256" key="5">
    <source>
        <dbReference type="ARBA" id="ARBA00040228"/>
    </source>
</evidence>
<proteinExistence type="inferred from homology"/>
<evidence type="ECO:0000313" key="11">
    <source>
        <dbReference type="EMBL" id="MBN8124243.1"/>
    </source>
</evidence>
<feature type="domain" description="Flagellar basal body rod protein N-terminal" evidence="7">
    <location>
        <begin position="8"/>
        <end position="35"/>
    </location>
</feature>
<dbReference type="Pfam" id="PF00460">
    <property type="entry name" value="Flg_bb_rod"/>
    <property type="match status" value="1"/>
</dbReference>